<feature type="domain" description="2,4-diaminopentanoate dehydrogenase C-terminal" evidence="4">
    <location>
        <begin position="144"/>
        <end position="341"/>
    </location>
</feature>
<evidence type="ECO:0000313" key="5">
    <source>
        <dbReference type="EMBL" id="NVD28150.1"/>
    </source>
</evidence>
<organism evidence="5 6">
    <name type="scientific">Parasphingorhabdus flavimaris</name>
    <dbReference type="NCBI Taxonomy" id="266812"/>
    <lineage>
        <taxon>Bacteria</taxon>
        <taxon>Pseudomonadati</taxon>
        <taxon>Pseudomonadota</taxon>
        <taxon>Alphaproteobacteria</taxon>
        <taxon>Sphingomonadales</taxon>
        <taxon>Sphingomonadaceae</taxon>
        <taxon>Parasphingorhabdus</taxon>
    </lineage>
</organism>
<evidence type="ECO:0000259" key="3">
    <source>
        <dbReference type="Pfam" id="PF01113"/>
    </source>
</evidence>
<gene>
    <name evidence="5" type="ORF">HUO14_09560</name>
</gene>
<evidence type="ECO:0000313" key="6">
    <source>
        <dbReference type="Proteomes" id="UP000652427"/>
    </source>
</evidence>
<sequence length="354" mass="37911">MKTGKAIQVIQWASGSMGRTAMRMVMDHPDMELVGALVYSARKRGLDVGDIARRAPTGVLATDDVDAIIDSNADVVIHMPRITLPYEALVPDVIRLLESGKNVISTAGFHWPDAHGESYAGPLRAAAIKGNATLAGVGVNPGMVAERLVMTASAMSVDMDRVEIFETVDASAMTSPEFVFGLMGLGSDPAEKDIRQGPLSGLYGVLFSEVLYFCANHLGSRISAIEPDHQLTIAPHDIEVAAGTIAKGTVAATEWRWTARLENGTDLLLSIIWTADPSLHDSERQGHWIMNIKGRPDIRMTLDISESDPSKPPSRALTDAVCAVAINAIPEVIAAPAGLFAFQPPSISLQRQKV</sequence>
<reference evidence="5 6" key="1">
    <citation type="submission" date="2020-06" db="EMBL/GenBank/DDBJ databases">
        <authorList>
            <person name="Kim S.-J."/>
            <person name="Park S.-J."/>
        </authorList>
    </citation>
    <scope>NUCLEOTIDE SEQUENCE [LARGE SCALE GENOMIC DNA]</scope>
    <source>
        <strain evidence="5 6">SW-151</strain>
    </source>
</reference>
<protein>
    <submittedName>
        <fullName evidence="5">Dihydrodipicolinate reductase</fullName>
    </submittedName>
</protein>
<dbReference type="Pfam" id="PF01113">
    <property type="entry name" value="DapB_N"/>
    <property type="match status" value="1"/>
</dbReference>
<evidence type="ECO:0000259" key="4">
    <source>
        <dbReference type="Pfam" id="PF19328"/>
    </source>
</evidence>
<dbReference type="Proteomes" id="UP000652427">
    <property type="component" value="Unassembled WGS sequence"/>
</dbReference>
<dbReference type="CDD" id="cd24146">
    <property type="entry name" value="nat-AmDH_N_like"/>
    <property type="match status" value="1"/>
</dbReference>
<name>A0ABX2N370_9SPHN</name>
<dbReference type="Pfam" id="PF19328">
    <property type="entry name" value="DAP_DH_C"/>
    <property type="match status" value="1"/>
</dbReference>
<dbReference type="InterPro" id="IPR036291">
    <property type="entry name" value="NAD(P)-bd_dom_sf"/>
</dbReference>
<dbReference type="SUPFAM" id="SSF51735">
    <property type="entry name" value="NAD(P)-binding Rossmann-fold domains"/>
    <property type="match status" value="1"/>
</dbReference>
<dbReference type="Gene3D" id="3.40.50.720">
    <property type="entry name" value="NAD(P)-binding Rossmann-like Domain"/>
    <property type="match status" value="1"/>
</dbReference>
<dbReference type="RefSeq" id="WP_176279685.1">
    <property type="nucleotide sequence ID" value="NZ_JABWMH010000003.1"/>
</dbReference>
<evidence type="ECO:0000256" key="2">
    <source>
        <dbReference type="ARBA" id="ARBA00023002"/>
    </source>
</evidence>
<keyword evidence="2" id="KW-0560">Oxidoreductase</keyword>
<keyword evidence="1" id="KW-0521">NADP</keyword>
<dbReference type="InterPro" id="IPR000846">
    <property type="entry name" value="DapB_N"/>
</dbReference>
<dbReference type="InterPro" id="IPR045760">
    <property type="entry name" value="DAP_DH_C"/>
</dbReference>
<accession>A0ABX2N370</accession>
<feature type="domain" description="Dihydrodipicolinate reductase N-terminal" evidence="3">
    <location>
        <begin position="13"/>
        <end position="80"/>
    </location>
</feature>
<keyword evidence="6" id="KW-1185">Reference proteome</keyword>
<proteinExistence type="predicted"/>
<dbReference type="EMBL" id="JABWMH010000003">
    <property type="protein sequence ID" value="NVD28150.1"/>
    <property type="molecule type" value="Genomic_DNA"/>
</dbReference>
<evidence type="ECO:0000256" key="1">
    <source>
        <dbReference type="ARBA" id="ARBA00022857"/>
    </source>
</evidence>
<comment type="caution">
    <text evidence="5">The sequence shown here is derived from an EMBL/GenBank/DDBJ whole genome shotgun (WGS) entry which is preliminary data.</text>
</comment>